<dbReference type="EMBL" id="DVHF01000012">
    <property type="protein sequence ID" value="HIR56265.1"/>
    <property type="molecule type" value="Genomic_DNA"/>
</dbReference>
<organism evidence="1 2">
    <name type="scientific">Candidatus Gallacutalibacter pullicola</name>
    <dbReference type="NCBI Taxonomy" id="2840830"/>
    <lineage>
        <taxon>Bacteria</taxon>
        <taxon>Bacillati</taxon>
        <taxon>Bacillota</taxon>
        <taxon>Clostridia</taxon>
        <taxon>Eubacteriales</taxon>
        <taxon>Candidatus Gallacutalibacter</taxon>
    </lineage>
</organism>
<sequence>MHKLIILRGNSGSGKTSAAKALQNRFGPNTMLISHDMIRMQILHVSGAEGILRSQPLMIDLLQYGRVHSEITILEGILPEEDYRLLFETAVSEFGSDIFAYYYDLPFEETLRRHSTKPNCDDFGEADMRRWWREKDFLPMIRETVLHQDISLADAVDLIYGQVTGSASDG</sequence>
<dbReference type="NCBIfam" id="NF005255">
    <property type="entry name" value="PRK06762.2-2"/>
    <property type="match status" value="1"/>
</dbReference>
<gene>
    <name evidence="1" type="ORF">IAA54_01200</name>
</gene>
<keyword evidence="1" id="KW-0418">Kinase</keyword>
<proteinExistence type="predicted"/>
<evidence type="ECO:0000313" key="2">
    <source>
        <dbReference type="Proteomes" id="UP000886785"/>
    </source>
</evidence>
<dbReference type="Gene3D" id="3.40.50.300">
    <property type="entry name" value="P-loop containing nucleotide triphosphate hydrolases"/>
    <property type="match status" value="1"/>
</dbReference>
<dbReference type="CDD" id="cd02019">
    <property type="entry name" value="NK"/>
    <property type="match status" value="1"/>
</dbReference>
<evidence type="ECO:0000313" key="1">
    <source>
        <dbReference type="EMBL" id="HIR56265.1"/>
    </source>
</evidence>
<protein>
    <submittedName>
        <fullName evidence="1">Kinase</fullName>
    </submittedName>
</protein>
<accession>A0A9D1DNV2</accession>
<comment type="caution">
    <text evidence="1">The sequence shown here is derived from an EMBL/GenBank/DDBJ whole genome shotgun (WGS) entry which is preliminary data.</text>
</comment>
<reference evidence="1" key="2">
    <citation type="journal article" date="2021" name="PeerJ">
        <title>Extensive microbial diversity within the chicken gut microbiome revealed by metagenomics and culture.</title>
        <authorList>
            <person name="Gilroy R."/>
            <person name="Ravi A."/>
            <person name="Getino M."/>
            <person name="Pursley I."/>
            <person name="Horton D.L."/>
            <person name="Alikhan N.F."/>
            <person name="Baker D."/>
            <person name="Gharbi K."/>
            <person name="Hall N."/>
            <person name="Watson M."/>
            <person name="Adriaenssens E.M."/>
            <person name="Foster-Nyarko E."/>
            <person name="Jarju S."/>
            <person name="Secka A."/>
            <person name="Antonio M."/>
            <person name="Oren A."/>
            <person name="Chaudhuri R.R."/>
            <person name="La Ragione R."/>
            <person name="Hildebrand F."/>
            <person name="Pallen M.J."/>
        </authorList>
    </citation>
    <scope>NUCLEOTIDE SEQUENCE</scope>
    <source>
        <strain evidence="1">ChiSjej1B19-7085</strain>
    </source>
</reference>
<dbReference type="Proteomes" id="UP000886785">
    <property type="component" value="Unassembled WGS sequence"/>
</dbReference>
<name>A0A9D1DNV2_9FIRM</name>
<dbReference type="InterPro" id="IPR027417">
    <property type="entry name" value="P-loop_NTPase"/>
</dbReference>
<keyword evidence="1" id="KW-0808">Transferase</keyword>
<dbReference type="GO" id="GO:0016301">
    <property type="term" value="F:kinase activity"/>
    <property type="evidence" value="ECO:0007669"/>
    <property type="project" value="UniProtKB-KW"/>
</dbReference>
<reference evidence="1" key="1">
    <citation type="submission" date="2020-10" db="EMBL/GenBank/DDBJ databases">
        <authorList>
            <person name="Gilroy R."/>
        </authorList>
    </citation>
    <scope>NUCLEOTIDE SEQUENCE</scope>
    <source>
        <strain evidence="1">ChiSjej1B19-7085</strain>
    </source>
</reference>
<dbReference type="SUPFAM" id="SSF52540">
    <property type="entry name" value="P-loop containing nucleoside triphosphate hydrolases"/>
    <property type="match status" value="1"/>
</dbReference>
<dbReference type="AlphaFoldDB" id="A0A9D1DNV2"/>